<feature type="compositionally biased region" description="Low complexity" evidence="7">
    <location>
        <begin position="621"/>
        <end position="632"/>
    </location>
</feature>
<dbReference type="PROSITE" id="PS00108">
    <property type="entry name" value="PROTEIN_KINASE_ST"/>
    <property type="match status" value="1"/>
</dbReference>
<feature type="compositionally biased region" description="Basic residues" evidence="7">
    <location>
        <begin position="606"/>
        <end position="620"/>
    </location>
</feature>
<feature type="compositionally biased region" description="Basic residues" evidence="7">
    <location>
        <begin position="633"/>
        <end position="643"/>
    </location>
</feature>
<feature type="compositionally biased region" description="Basic and acidic residues" evidence="7">
    <location>
        <begin position="754"/>
        <end position="769"/>
    </location>
</feature>
<keyword evidence="10" id="KW-1185">Reference proteome</keyword>
<dbReference type="OrthoDB" id="28397at2759"/>
<sequence>MFQLLEGLDYCHKMKIMHRDLKASNLLLTPTGHLKIADFGLGKEIKDDKEHLYTNNVVTIWYRPPELLLGQESYGPEIDMWSAGCIFGELLMGKPVFQGKGDQVTMEINQLDVIARVCGTPTSSNWPKCVLLPFFGRLNSNYPRRVKEHFEKLSKSVVDMLDQLLKLDPEERWTAEKALELPYLVELNRKFLREGPPEFGNTLPRDSSHEWEVKDRRRELRKLNATHTQSNASSQHMPGSMGSYTNSASATTNHSNTNNTTHGSINSHNSGSINRTDRLGSPSGLAQESPSLLPLVDSGGRPNSAKRLRGTQSESLSRASARIRDSSAGTKGPVSGAPGVDTARAGSTEPLKCTRTDTEGYGDTRQMGSGGGSSDRVKQVAGRTKGGVDGNMGQDIHARTGKCVQSLTGGTGSKVDPSSVQTRMDAPSLRGRTESVRERRGSRGPFDPRGEKGVSISNSNNKSNSNRHIDNINNTSRDTAAWHDELDSMLDDTTQSNAKDMNSPAIKPVQRNINGQADTARKTVTAPATFSVGVSVGGSERRINGLPMSLSGRLGNLSAKGSAGGPAMDTGTASINRFAGVVKRLGPAGKNITQSIDRMERERQKREKGKGKKKRKKRVRYSSSSSGESFGRSRSRSYSRSRSRSRDRSPRYAHTHRGGPSGSRYRERDRDSLSRERDRDSYGVKQRYRERDISPPMHRRRHRGHSSEGMYGSPNPSLRPYQHEPPIRHPEPYMGTHVLPPGMAARRGFGGEPRYAEERGRSSARESRTKPYGRRKR</sequence>
<feature type="region of interest" description="Disordered" evidence="7">
    <location>
        <begin position="224"/>
        <end position="473"/>
    </location>
</feature>
<dbReference type="Gene3D" id="1.10.510.10">
    <property type="entry name" value="Transferase(Phosphotransferase) domain 1"/>
    <property type="match status" value="1"/>
</dbReference>
<evidence type="ECO:0000313" key="9">
    <source>
        <dbReference type="EMBL" id="KNC79469.1"/>
    </source>
</evidence>
<feature type="compositionally biased region" description="Polar residues" evidence="7">
    <location>
        <begin position="225"/>
        <end position="237"/>
    </location>
</feature>
<feature type="region of interest" description="Disordered" evidence="7">
    <location>
        <begin position="194"/>
        <end position="213"/>
    </location>
</feature>
<feature type="compositionally biased region" description="Basic and acidic residues" evidence="7">
    <location>
        <begin position="721"/>
        <end position="731"/>
    </location>
</feature>
<dbReference type="GO" id="GO:0030332">
    <property type="term" value="F:cyclin binding"/>
    <property type="evidence" value="ECO:0007669"/>
    <property type="project" value="TreeGrafter"/>
</dbReference>
<reference evidence="9 10" key="1">
    <citation type="submission" date="2011-02" db="EMBL/GenBank/DDBJ databases">
        <title>The Genome Sequence of Sphaeroforma arctica JP610.</title>
        <authorList>
            <consortium name="The Broad Institute Genome Sequencing Platform"/>
            <person name="Russ C."/>
            <person name="Cuomo C."/>
            <person name="Young S.K."/>
            <person name="Zeng Q."/>
            <person name="Gargeya S."/>
            <person name="Alvarado L."/>
            <person name="Berlin A."/>
            <person name="Chapman S.B."/>
            <person name="Chen Z."/>
            <person name="Freedman E."/>
            <person name="Gellesch M."/>
            <person name="Goldberg J."/>
            <person name="Griggs A."/>
            <person name="Gujja S."/>
            <person name="Heilman E."/>
            <person name="Heiman D."/>
            <person name="Howarth C."/>
            <person name="Mehta T."/>
            <person name="Neiman D."/>
            <person name="Pearson M."/>
            <person name="Roberts A."/>
            <person name="Saif S."/>
            <person name="Shea T."/>
            <person name="Shenoy N."/>
            <person name="Sisk P."/>
            <person name="Stolte C."/>
            <person name="Sykes S."/>
            <person name="White J."/>
            <person name="Yandava C."/>
            <person name="Burger G."/>
            <person name="Gray M.W."/>
            <person name="Holland P.W.H."/>
            <person name="King N."/>
            <person name="Lang F.B.F."/>
            <person name="Roger A.J."/>
            <person name="Ruiz-Trillo I."/>
            <person name="Haas B."/>
            <person name="Nusbaum C."/>
            <person name="Birren B."/>
        </authorList>
    </citation>
    <scope>NUCLEOTIDE SEQUENCE [LARGE SCALE GENOMIC DNA]</scope>
    <source>
        <strain evidence="9 10">JP610</strain>
    </source>
</reference>
<dbReference type="Pfam" id="PF00069">
    <property type="entry name" value="Pkinase"/>
    <property type="match status" value="1"/>
</dbReference>
<dbReference type="PANTHER" id="PTHR24056">
    <property type="entry name" value="CELL DIVISION PROTEIN KINASE"/>
    <property type="match status" value="1"/>
</dbReference>
<dbReference type="PANTHER" id="PTHR24056:SF546">
    <property type="entry name" value="CYCLIN-DEPENDENT KINASE 12"/>
    <property type="match status" value="1"/>
</dbReference>
<dbReference type="InterPro" id="IPR011009">
    <property type="entry name" value="Kinase-like_dom_sf"/>
</dbReference>
<feature type="region of interest" description="Disordered" evidence="7">
    <location>
        <begin position="589"/>
        <end position="777"/>
    </location>
</feature>
<comment type="similarity">
    <text evidence="1">Belongs to the protein kinase superfamily. CMGC Ser/Thr protein kinase family. CDC2/CDKX subfamily.</text>
</comment>
<keyword evidence="6" id="KW-0067">ATP-binding</keyword>
<feature type="domain" description="Protein kinase" evidence="8">
    <location>
        <begin position="1"/>
        <end position="184"/>
    </location>
</feature>
<evidence type="ECO:0000256" key="4">
    <source>
        <dbReference type="ARBA" id="ARBA00022741"/>
    </source>
</evidence>
<dbReference type="GO" id="GO:0008024">
    <property type="term" value="C:cyclin/CDK positive transcription elongation factor complex"/>
    <property type="evidence" value="ECO:0007669"/>
    <property type="project" value="TreeGrafter"/>
</dbReference>
<dbReference type="eggNOG" id="KOG0600">
    <property type="taxonomic scope" value="Eukaryota"/>
</dbReference>
<evidence type="ECO:0000256" key="5">
    <source>
        <dbReference type="ARBA" id="ARBA00022777"/>
    </source>
</evidence>
<evidence type="ECO:0000256" key="7">
    <source>
        <dbReference type="SAM" id="MobiDB-lite"/>
    </source>
</evidence>
<dbReference type="SUPFAM" id="SSF56112">
    <property type="entry name" value="Protein kinase-like (PK-like)"/>
    <property type="match status" value="1"/>
</dbReference>
<evidence type="ECO:0000256" key="3">
    <source>
        <dbReference type="ARBA" id="ARBA00022679"/>
    </source>
</evidence>
<name>A0A0L0FRZ2_9EUKA</name>
<dbReference type="AlphaFoldDB" id="A0A0L0FRZ2"/>
<dbReference type="GO" id="GO:0032968">
    <property type="term" value="P:positive regulation of transcription elongation by RNA polymerase II"/>
    <property type="evidence" value="ECO:0007669"/>
    <property type="project" value="TreeGrafter"/>
</dbReference>
<feature type="compositionally biased region" description="Low complexity" evidence="7">
    <location>
        <begin position="245"/>
        <end position="274"/>
    </location>
</feature>
<feature type="compositionally biased region" description="Basic and acidic residues" evidence="7">
    <location>
        <begin position="431"/>
        <end position="452"/>
    </location>
</feature>
<evidence type="ECO:0000256" key="2">
    <source>
        <dbReference type="ARBA" id="ARBA00022527"/>
    </source>
</evidence>
<evidence type="ECO:0000256" key="6">
    <source>
        <dbReference type="ARBA" id="ARBA00022840"/>
    </source>
</evidence>
<evidence type="ECO:0000256" key="1">
    <source>
        <dbReference type="ARBA" id="ARBA00006485"/>
    </source>
</evidence>
<accession>A0A0L0FRZ2</accession>
<keyword evidence="4" id="KW-0547">Nucleotide-binding</keyword>
<dbReference type="InterPro" id="IPR050108">
    <property type="entry name" value="CDK"/>
</dbReference>
<dbReference type="InterPro" id="IPR008271">
    <property type="entry name" value="Ser/Thr_kinase_AS"/>
</dbReference>
<feature type="compositionally biased region" description="Low complexity" evidence="7">
    <location>
        <begin position="455"/>
        <end position="466"/>
    </location>
</feature>
<organism evidence="9 10">
    <name type="scientific">Sphaeroforma arctica JP610</name>
    <dbReference type="NCBI Taxonomy" id="667725"/>
    <lineage>
        <taxon>Eukaryota</taxon>
        <taxon>Ichthyosporea</taxon>
        <taxon>Ichthyophonida</taxon>
        <taxon>Sphaeroforma</taxon>
    </lineage>
</organism>
<dbReference type="PROSITE" id="PS50011">
    <property type="entry name" value="PROTEIN_KINASE_DOM"/>
    <property type="match status" value="1"/>
</dbReference>
<dbReference type="EMBL" id="KQ242299">
    <property type="protein sequence ID" value="KNC79469.1"/>
    <property type="molecule type" value="Genomic_DNA"/>
</dbReference>
<dbReference type="Proteomes" id="UP000054560">
    <property type="component" value="Unassembled WGS sequence"/>
</dbReference>
<proteinExistence type="inferred from homology"/>
<keyword evidence="2" id="KW-0723">Serine/threonine-protein kinase</keyword>
<feature type="compositionally biased region" description="Basic and acidic residues" evidence="7">
    <location>
        <begin position="664"/>
        <end position="693"/>
    </location>
</feature>
<dbReference type="STRING" id="667725.A0A0L0FRZ2"/>
<keyword evidence="5 9" id="KW-0418">Kinase</keyword>
<dbReference type="RefSeq" id="XP_014153371.1">
    <property type="nucleotide sequence ID" value="XM_014297896.1"/>
</dbReference>
<dbReference type="GO" id="GO:0005524">
    <property type="term" value="F:ATP binding"/>
    <property type="evidence" value="ECO:0007669"/>
    <property type="project" value="UniProtKB-KW"/>
</dbReference>
<dbReference type="GO" id="GO:0008353">
    <property type="term" value="F:RNA polymerase II CTD heptapeptide repeat kinase activity"/>
    <property type="evidence" value="ECO:0007669"/>
    <property type="project" value="TreeGrafter"/>
</dbReference>
<evidence type="ECO:0000313" key="10">
    <source>
        <dbReference type="Proteomes" id="UP000054560"/>
    </source>
</evidence>
<dbReference type="InterPro" id="IPR000719">
    <property type="entry name" value="Prot_kinase_dom"/>
</dbReference>
<dbReference type="FunFam" id="1.10.510.10:FF:000624">
    <property type="entry name" value="Mitogen-activated protein kinase"/>
    <property type="match status" value="1"/>
</dbReference>
<keyword evidence="3" id="KW-0808">Transferase</keyword>
<protein>
    <submittedName>
        <fullName evidence="9">CMGC/CDK/CRK7 protein kinase</fullName>
    </submittedName>
</protein>
<gene>
    <name evidence="9" type="ORF">SARC_08135</name>
</gene>
<evidence type="ECO:0000259" key="8">
    <source>
        <dbReference type="PROSITE" id="PS50011"/>
    </source>
</evidence>
<dbReference type="GeneID" id="25908639"/>
<dbReference type="SMART" id="SM00220">
    <property type="entry name" value="S_TKc"/>
    <property type="match status" value="1"/>
</dbReference>